<evidence type="ECO:0000313" key="3">
    <source>
        <dbReference type="EMBL" id="OHA28781.1"/>
    </source>
</evidence>
<evidence type="ECO:0000259" key="2">
    <source>
        <dbReference type="Pfam" id="PF13439"/>
    </source>
</evidence>
<dbReference type="Pfam" id="PF13439">
    <property type="entry name" value="Glyco_transf_4"/>
    <property type="match status" value="1"/>
</dbReference>
<dbReference type="InterPro" id="IPR028098">
    <property type="entry name" value="Glyco_trans_4-like_N"/>
</dbReference>
<feature type="domain" description="Glycosyltransferase subfamily 4-like N-terminal" evidence="2">
    <location>
        <begin position="12"/>
        <end position="176"/>
    </location>
</feature>
<name>A0A1G2N0P9_9BACT</name>
<accession>A0A1G2N0P9</accession>
<evidence type="ECO:0000259" key="1">
    <source>
        <dbReference type="Pfam" id="PF00534"/>
    </source>
</evidence>
<dbReference type="GO" id="GO:0016757">
    <property type="term" value="F:glycosyltransferase activity"/>
    <property type="evidence" value="ECO:0007669"/>
    <property type="project" value="InterPro"/>
</dbReference>
<dbReference type="AlphaFoldDB" id="A0A1G2N0P9"/>
<dbReference type="PANTHER" id="PTHR12526">
    <property type="entry name" value="GLYCOSYLTRANSFERASE"/>
    <property type="match status" value="1"/>
</dbReference>
<sequence length="385" mass="43160">MKILYFITKSNWGGAQRHVFDLAVAMKEKGHDVAVALGGDGTLRLKLEAAGIYTHAITTLRRDISTGKDINSLKEIISIIRHRRPDILHVHSPKAAGLGSVAGRLLRVKSIIQTVHGWPFNEDRPIHQRLTIVFFSWLTMLFCHTTILLSEREYGQALNFPWVKEKLKLIPLGIKTPTFLSVDGAKQSIAKHIAMNIPDFNKKIIIGTIVELHPNKGLSYLINAFSLVVMEYPQATLIIIGGGQDQATMHMLIKEKKLEQSVFLAGYMDQAAEFLKAFTIFVLPSLKEGLPYAILEAGSASLPVVATTVGGIPEIIEDMKSGLLVQSKNIRELAHAISFMIEHPDERRRYGATLKEKVLRYFPVERMVKEVEELYLKEEIKPSHV</sequence>
<dbReference type="Proteomes" id="UP000178089">
    <property type="component" value="Unassembled WGS sequence"/>
</dbReference>
<feature type="domain" description="Glycosyl transferase family 1" evidence="1">
    <location>
        <begin position="201"/>
        <end position="353"/>
    </location>
</feature>
<dbReference type="EMBL" id="MHRT01000007">
    <property type="protein sequence ID" value="OHA28781.1"/>
    <property type="molecule type" value="Genomic_DNA"/>
</dbReference>
<protein>
    <recommendedName>
        <fullName evidence="5">Glycosyl transferase family 1</fullName>
    </recommendedName>
</protein>
<reference evidence="3 4" key="1">
    <citation type="journal article" date="2016" name="Nat. Commun.">
        <title>Thousands of microbial genomes shed light on interconnected biogeochemical processes in an aquifer system.</title>
        <authorList>
            <person name="Anantharaman K."/>
            <person name="Brown C.T."/>
            <person name="Hug L.A."/>
            <person name="Sharon I."/>
            <person name="Castelle C.J."/>
            <person name="Probst A.J."/>
            <person name="Thomas B.C."/>
            <person name="Singh A."/>
            <person name="Wilkins M.J."/>
            <person name="Karaoz U."/>
            <person name="Brodie E.L."/>
            <person name="Williams K.H."/>
            <person name="Hubbard S.S."/>
            <person name="Banfield J.F."/>
        </authorList>
    </citation>
    <scope>NUCLEOTIDE SEQUENCE [LARGE SCALE GENOMIC DNA]</scope>
</reference>
<comment type="caution">
    <text evidence="3">The sequence shown here is derived from an EMBL/GenBank/DDBJ whole genome shotgun (WGS) entry which is preliminary data.</text>
</comment>
<dbReference type="InterPro" id="IPR001296">
    <property type="entry name" value="Glyco_trans_1"/>
</dbReference>
<dbReference type="Pfam" id="PF00534">
    <property type="entry name" value="Glycos_transf_1"/>
    <property type="match status" value="1"/>
</dbReference>
<organism evidence="3 4">
    <name type="scientific">Candidatus Taylorbacteria bacterium RIFCSPHIGHO2_12_FULL_45_16</name>
    <dbReference type="NCBI Taxonomy" id="1802315"/>
    <lineage>
        <taxon>Bacteria</taxon>
        <taxon>Candidatus Tayloriibacteriota</taxon>
    </lineage>
</organism>
<dbReference type="STRING" id="1802315.A3F51_02240"/>
<dbReference type="SUPFAM" id="SSF53756">
    <property type="entry name" value="UDP-Glycosyltransferase/glycogen phosphorylase"/>
    <property type="match status" value="1"/>
</dbReference>
<dbReference type="PANTHER" id="PTHR12526:SF630">
    <property type="entry name" value="GLYCOSYLTRANSFERASE"/>
    <property type="match status" value="1"/>
</dbReference>
<proteinExistence type="predicted"/>
<evidence type="ECO:0008006" key="5">
    <source>
        <dbReference type="Google" id="ProtNLM"/>
    </source>
</evidence>
<dbReference type="CDD" id="cd03808">
    <property type="entry name" value="GT4_CapM-like"/>
    <property type="match status" value="1"/>
</dbReference>
<dbReference type="Gene3D" id="3.40.50.2000">
    <property type="entry name" value="Glycogen Phosphorylase B"/>
    <property type="match status" value="2"/>
</dbReference>
<evidence type="ECO:0000313" key="4">
    <source>
        <dbReference type="Proteomes" id="UP000178089"/>
    </source>
</evidence>
<gene>
    <name evidence="3" type="ORF">A3F51_02240</name>
</gene>